<evidence type="ECO:0000313" key="2">
    <source>
        <dbReference type="Proteomes" id="UP000464754"/>
    </source>
</evidence>
<dbReference type="RefSeq" id="WP_147360218.1">
    <property type="nucleotide sequence ID" value="NZ_JAQDZG010000003.1"/>
</dbReference>
<evidence type="ECO:0000313" key="1">
    <source>
        <dbReference type="EMBL" id="BBK21315.1"/>
    </source>
</evidence>
<keyword evidence="2" id="KW-1185">Reference proteome</keyword>
<accession>A0A6N4TFT9</accession>
<organism evidence="1 2">
    <name type="scientific">Amedibacterium intestinale</name>
    <dbReference type="NCBI Taxonomy" id="2583452"/>
    <lineage>
        <taxon>Bacteria</taxon>
        <taxon>Bacillati</taxon>
        <taxon>Bacillota</taxon>
        <taxon>Erysipelotrichia</taxon>
        <taxon>Erysipelotrichales</taxon>
        <taxon>Erysipelotrichaceae</taxon>
        <taxon>Amedibacterium</taxon>
    </lineage>
</organism>
<dbReference type="Proteomes" id="UP000464754">
    <property type="component" value="Chromosome"/>
</dbReference>
<protein>
    <submittedName>
        <fullName evidence="1">Uncharacterized protein</fullName>
    </submittedName>
</protein>
<gene>
    <name evidence="1" type="ORF">Aargi30884_02180</name>
</gene>
<reference evidence="2" key="1">
    <citation type="submission" date="2019-05" db="EMBL/GenBank/DDBJ databases">
        <title>Complete genome sequencing of Absiella argi strain JCM 30884.</title>
        <authorList>
            <person name="Sakamoto M."/>
            <person name="Murakami T."/>
            <person name="Mori H."/>
        </authorList>
    </citation>
    <scope>NUCLEOTIDE SEQUENCE [LARGE SCALE GENOMIC DNA]</scope>
    <source>
        <strain evidence="2">JCM 30884</strain>
    </source>
</reference>
<proteinExistence type="predicted"/>
<dbReference type="KEGG" id="aarg:Aargi30884_02180"/>
<sequence length="129" mass="14709">MEVVYIAEGTLVIQCFEKDKNISDVHICIRDDRKTVPIVDIKTGVDGKTEKIQLQTPEKEKSFQQGQCPYGIFHIECSKTGYACACFKNVQIFPGVNSYLRVDMKKDDKGSKDEIIFPHHHLFVEDNNA</sequence>
<name>A0A6N4TFT9_9FIRM</name>
<dbReference type="EMBL" id="AP019695">
    <property type="protein sequence ID" value="BBK21315.1"/>
    <property type="molecule type" value="Genomic_DNA"/>
</dbReference>
<dbReference type="AlphaFoldDB" id="A0A6N4TFT9"/>